<dbReference type="Proteomes" id="UP001358417">
    <property type="component" value="Unassembled WGS sequence"/>
</dbReference>
<dbReference type="GO" id="GO:0005777">
    <property type="term" value="C:peroxisome"/>
    <property type="evidence" value="ECO:0007669"/>
    <property type="project" value="TreeGrafter"/>
</dbReference>
<accession>A0AAV9NA73</accession>
<organism evidence="6 7">
    <name type="scientific">Exophiala bonariae</name>
    <dbReference type="NCBI Taxonomy" id="1690606"/>
    <lineage>
        <taxon>Eukaryota</taxon>
        <taxon>Fungi</taxon>
        <taxon>Dikarya</taxon>
        <taxon>Ascomycota</taxon>
        <taxon>Pezizomycotina</taxon>
        <taxon>Eurotiomycetes</taxon>
        <taxon>Chaetothyriomycetidae</taxon>
        <taxon>Chaetothyriales</taxon>
        <taxon>Herpotrichiellaceae</taxon>
        <taxon>Exophiala</taxon>
    </lineage>
</organism>
<comment type="caution">
    <text evidence="6">The sequence shown here is derived from an EMBL/GenBank/DDBJ whole genome shotgun (WGS) entry which is preliminary data.</text>
</comment>
<dbReference type="GO" id="GO:0008670">
    <property type="term" value="F:2,4-dienoyl-CoA reductase (NADPH) activity"/>
    <property type="evidence" value="ECO:0007669"/>
    <property type="project" value="InterPro"/>
</dbReference>
<gene>
    <name evidence="6" type="ORF">LTR84_002010</name>
</gene>
<dbReference type="RefSeq" id="XP_064706478.1">
    <property type="nucleotide sequence ID" value="XM_064845624.1"/>
</dbReference>
<keyword evidence="7" id="KW-1185">Reference proteome</keyword>
<evidence type="ECO:0000313" key="7">
    <source>
        <dbReference type="Proteomes" id="UP001358417"/>
    </source>
</evidence>
<dbReference type="Gene3D" id="3.40.50.720">
    <property type="entry name" value="NAD(P)-binding Rossmann-like Domain"/>
    <property type="match status" value="1"/>
</dbReference>
<comment type="catalytic activity">
    <reaction evidence="4">
        <text>a (2E,4E)-dienoyl-CoA + NADPH + H(+) = a 4,5-saturated-(3E)-enoyl-CoA + NADP(+)</text>
        <dbReference type="Rhea" id="RHEA:45912"/>
        <dbReference type="ChEBI" id="CHEBI:15378"/>
        <dbReference type="ChEBI" id="CHEBI:57783"/>
        <dbReference type="ChEBI" id="CHEBI:58349"/>
        <dbReference type="ChEBI" id="CHEBI:85101"/>
        <dbReference type="ChEBI" id="CHEBI:85493"/>
        <dbReference type="EC" id="1.3.1.124"/>
    </reaction>
</comment>
<sequence>MGLPKEEVMSSIWRPGSFDGKIVFATGGAGSLVSVQVRALVELGANACIVGRNVANTERVATELAATRPGAKVLGLGAVDVRKPQDLEGAVKRCVQALGGIDFVMYVLFQTAMVISRCFATLQRNAQLTFATRAGAAGNFLAPIDQTSHNAFKAVVDIDLFGSWNTLKATVPELTKSAQKYKSDGKQSSSSGTGGRIIFISSTLGYTGNQLMTHAVVAKAGVDALSVQTAIEYGPRGITSNVIAPGFIQGTEGMVRLTGNGQDAGRDIPSGRLGHVKDIADATIFLFSDAGNYVNGDTLIVGGKVDGGAWHTAAVNTSKDFAYPDFLLSGETVEAWSTKSSTKL</sequence>
<evidence type="ECO:0000256" key="4">
    <source>
        <dbReference type="ARBA" id="ARBA00048009"/>
    </source>
</evidence>
<evidence type="ECO:0000256" key="3">
    <source>
        <dbReference type="ARBA" id="ARBA00026117"/>
    </source>
</evidence>
<keyword evidence="2" id="KW-0560">Oxidoreductase</keyword>
<dbReference type="PANTHER" id="PTHR43296">
    <property type="entry name" value="PEROXISOMAL 2,4-DIENOYL-COA REDUCTASE"/>
    <property type="match status" value="1"/>
</dbReference>
<dbReference type="AlphaFoldDB" id="A0AAV9NA73"/>
<dbReference type="InterPro" id="IPR002347">
    <property type="entry name" value="SDR_fam"/>
</dbReference>
<keyword evidence="1" id="KW-0521">NADP</keyword>
<dbReference type="SUPFAM" id="SSF51735">
    <property type="entry name" value="NAD(P)-binding Rossmann-fold domains"/>
    <property type="match status" value="1"/>
</dbReference>
<dbReference type="InterPro" id="IPR036291">
    <property type="entry name" value="NAD(P)-bd_dom_sf"/>
</dbReference>
<evidence type="ECO:0000256" key="1">
    <source>
        <dbReference type="ARBA" id="ARBA00022857"/>
    </source>
</evidence>
<reference evidence="6 7" key="1">
    <citation type="submission" date="2023-08" db="EMBL/GenBank/DDBJ databases">
        <title>Black Yeasts Isolated from many extreme environments.</title>
        <authorList>
            <person name="Coleine C."/>
            <person name="Stajich J.E."/>
            <person name="Selbmann L."/>
        </authorList>
    </citation>
    <scope>NUCLEOTIDE SEQUENCE [LARGE SCALE GENOMIC DNA]</scope>
    <source>
        <strain evidence="6 7">CCFEE 5792</strain>
    </source>
</reference>
<protein>
    <recommendedName>
        <fullName evidence="3">2,4-dienoyl-CoA reductase [(3E)-enoyl-CoA-producing]</fullName>
        <ecNumber evidence="3">1.3.1.124</ecNumber>
    </recommendedName>
</protein>
<comment type="catalytic activity">
    <reaction evidence="5">
        <text>a (2E,4Z)-dienoyl-CoA + NADPH + H(+) = a 4,5-saturated-(3E)-enoyl-CoA + NADP(+)</text>
        <dbReference type="Rhea" id="RHEA:61892"/>
        <dbReference type="ChEBI" id="CHEBI:15378"/>
        <dbReference type="ChEBI" id="CHEBI:57783"/>
        <dbReference type="ChEBI" id="CHEBI:58349"/>
        <dbReference type="ChEBI" id="CHEBI:85099"/>
        <dbReference type="ChEBI" id="CHEBI:85493"/>
        <dbReference type="EC" id="1.3.1.124"/>
    </reaction>
</comment>
<dbReference type="Pfam" id="PF13561">
    <property type="entry name" value="adh_short_C2"/>
    <property type="match status" value="1"/>
</dbReference>
<dbReference type="EMBL" id="JAVRRD010000012">
    <property type="protein sequence ID" value="KAK5053036.1"/>
    <property type="molecule type" value="Genomic_DNA"/>
</dbReference>
<proteinExistence type="predicted"/>
<name>A0AAV9NA73_9EURO</name>
<dbReference type="InterPro" id="IPR045017">
    <property type="entry name" value="DECR2-like"/>
</dbReference>
<dbReference type="EC" id="1.3.1.124" evidence="3"/>
<evidence type="ECO:0000313" key="6">
    <source>
        <dbReference type="EMBL" id="KAK5053036.1"/>
    </source>
</evidence>
<dbReference type="PRINTS" id="PR00081">
    <property type="entry name" value="GDHRDH"/>
</dbReference>
<dbReference type="GeneID" id="89970222"/>
<evidence type="ECO:0000256" key="5">
    <source>
        <dbReference type="ARBA" id="ARBA00048340"/>
    </source>
</evidence>
<dbReference type="PANTHER" id="PTHR43296:SF2">
    <property type="entry name" value="PEROXISOMAL 2,4-DIENOYL-COA REDUCTASE [(3E)-ENOYL-COA-PRODUCING]"/>
    <property type="match status" value="1"/>
</dbReference>
<evidence type="ECO:0000256" key="2">
    <source>
        <dbReference type="ARBA" id="ARBA00023002"/>
    </source>
</evidence>
<dbReference type="GO" id="GO:0009062">
    <property type="term" value="P:fatty acid catabolic process"/>
    <property type="evidence" value="ECO:0007669"/>
    <property type="project" value="InterPro"/>
</dbReference>